<evidence type="ECO:0000256" key="2">
    <source>
        <dbReference type="SAM" id="MobiDB-lite"/>
    </source>
</evidence>
<feature type="region of interest" description="Disordered" evidence="2">
    <location>
        <begin position="1"/>
        <end position="65"/>
    </location>
</feature>
<dbReference type="OrthoDB" id="3871898at2"/>
<dbReference type="Proteomes" id="UP000598297">
    <property type="component" value="Unassembled WGS sequence"/>
</dbReference>
<dbReference type="EMBL" id="JAAAHS010000001">
    <property type="protein sequence ID" value="NBE49885.1"/>
    <property type="molecule type" value="Genomic_DNA"/>
</dbReference>
<reference evidence="3" key="1">
    <citation type="submission" date="2020-01" db="EMBL/GenBank/DDBJ databases">
        <title>Whole-genome analyses of novel actinobacteria.</title>
        <authorList>
            <person name="Sahin N."/>
        </authorList>
    </citation>
    <scope>NUCLEOTIDE SEQUENCE</scope>
    <source>
        <strain evidence="3">YC537</strain>
    </source>
</reference>
<evidence type="ECO:0000313" key="4">
    <source>
        <dbReference type="Proteomes" id="UP000598297"/>
    </source>
</evidence>
<sequence>MHDESRQPPTPKQQMTTDLTHENSGARYPVGPSKGRFPGAASAPGVAEARGRQGAPTSEKPTVDTELPLPRAADEAAFHRVARRRTRDSVQRKQRVDARYSTTEKTKILSKARSLNISGAHLVATAVMAYIDGDLALPGQRTELDDYIDELNALREQVARVGRNVNQIAKKLNSDGTAHPTDIALLALADRTLEHTTSAVQTIAAAANQAVSTARKATAR</sequence>
<gene>
    <name evidence="3" type="primary">mobC</name>
    <name evidence="3" type="ORF">GUY60_00275</name>
</gene>
<proteinExistence type="predicted"/>
<evidence type="ECO:0000313" key="3">
    <source>
        <dbReference type="EMBL" id="NBE49885.1"/>
    </source>
</evidence>
<protein>
    <submittedName>
        <fullName evidence="3">Plasmid mobilization relaxosome protein MobC</fullName>
    </submittedName>
</protein>
<evidence type="ECO:0000256" key="1">
    <source>
        <dbReference type="SAM" id="Coils"/>
    </source>
</evidence>
<accession>A0A964XIB9</accession>
<organism evidence="3 4">
    <name type="scientific">Streptomyces boluensis</name>
    <dbReference type="NCBI Taxonomy" id="1775135"/>
    <lineage>
        <taxon>Bacteria</taxon>
        <taxon>Bacillati</taxon>
        <taxon>Actinomycetota</taxon>
        <taxon>Actinomycetes</taxon>
        <taxon>Kitasatosporales</taxon>
        <taxon>Streptomycetaceae</taxon>
        <taxon>Streptomyces</taxon>
    </lineage>
</organism>
<comment type="caution">
    <text evidence="3">The sequence shown here is derived from an EMBL/GenBank/DDBJ whole genome shotgun (WGS) entry which is preliminary data.</text>
</comment>
<dbReference type="AlphaFoldDB" id="A0A964XIB9"/>
<feature type="coiled-coil region" evidence="1">
    <location>
        <begin position="137"/>
        <end position="171"/>
    </location>
</feature>
<name>A0A964XIB9_9ACTN</name>
<keyword evidence="1" id="KW-0175">Coiled coil</keyword>
<keyword evidence="4" id="KW-1185">Reference proteome</keyword>